<proteinExistence type="predicted"/>
<sequence length="215" mass="25015">MFEYPQLNDIASDYVTLRTTITNTINNNVFVRNGFKKNIYNLSDDKILRAMHYLLETEAIMYVCVGLNNIIEWTPIKLFQSVYFMIKVDNKFWIVERNAYKSTVILTITLKDYLKSLYEIGEKSNYMNAKYCPSQNDFKNALSNLNNDATFIKQDKYNNNKINHYLYKYNGNIYYISTVYLNGSVNVFKPAIFGKAGSILETNISIKSDLADLHT</sequence>
<evidence type="ECO:0000313" key="1">
    <source>
        <dbReference type="EMBL" id="QHT84271.1"/>
    </source>
</evidence>
<dbReference type="EMBL" id="MN740017">
    <property type="protein sequence ID" value="QHT84271.1"/>
    <property type="molecule type" value="Genomic_DNA"/>
</dbReference>
<accession>A0A6C0HU96</accession>
<dbReference type="AlphaFoldDB" id="A0A6C0HU96"/>
<protein>
    <submittedName>
        <fullName evidence="1">Uncharacterized protein</fullName>
    </submittedName>
</protein>
<organism evidence="1">
    <name type="scientific">viral metagenome</name>
    <dbReference type="NCBI Taxonomy" id="1070528"/>
    <lineage>
        <taxon>unclassified sequences</taxon>
        <taxon>metagenomes</taxon>
        <taxon>organismal metagenomes</taxon>
    </lineage>
</organism>
<name>A0A6C0HU96_9ZZZZ</name>
<reference evidence="1" key="1">
    <citation type="journal article" date="2020" name="Nature">
        <title>Giant virus diversity and host interactions through global metagenomics.</title>
        <authorList>
            <person name="Schulz F."/>
            <person name="Roux S."/>
            <person name="Paez-Espino D."/>
            <person name="Jungbluth S."/>
            <person name="Walsh D.A."/>
            <person name="Denef V.J."/>
            <person name="McMahon K.D."/>
            <person name="Konstantinidis K.T."/>
            <person name="Eloe-Fadrosh E.A."/>
            <person name="Kyrpides N.C."/>
            <person name="Woyke T."/>
        </authorList>
    </citation>
    <scope>NUCLEOTIDE SEQUENCE</scope>
    <source>
        <strain evidence="1">GVMAG-M-3300023184-177</strain>
    </source>
</reference>